<feature type="compositionally biased region" description="Basic and acidic residues" evidence="1">
    <location>
        <begin position="986"/>
        <end position="1003"/>
    </location>
</feature>
<feature type="region of interest" description="Disordered" evidence="1">
    <location>
        <begin position="870"/>
        <end position="935"/>
    </location>
</feature>
<dbReference type="AlphaFoldDB" id="A0A2K3QMI1"/>
<organism evidence="3 4">
    <name type="scientific">Tolypocladium capitatum</name>
    <dbReference type="NCBI Taxonomy" id="45235"/>
    <lineage>
        <taxon>Eukaryota</taxon>
        <taxon>Fungi</taxon>
        <taxon>Dikarya</taxon>
        <taxon>Ascomycota</taxon>
        <taxon>Pezizomycotina</taxon>
        <taxon>Sordariomycetes</taxon>
        <taxon>Hypocreomycetidae</taxon>
        <taxon>Hypocreales</taxon>
        <taxon>Ophiocordycipitaceae</taxon>
        <taxon>Tolypocladium</taxon>
    </lineage>
</organism>
<feature type="compositionally biased region" description="Basic residues" evidence="1">
    <location>
        <begin position="305"/>
        <end position="314"/>
    </location>
</feature>
<dbReference type="EMBL" id="NRSZ01000218">
    <property type="protein sequence ID" value="PNY28742.1"/>
    <property type="molecule type" value="Genomic_DNA"/>
</dbReference>
<sequence>MESFRRSSLEETGLAASALRRWTWSPTGHRLGLRRSATGSTAAVSVAVSVASLESDKGATTCVTRETSSDECALHRFIVWAAVKRNACAGMTPEERRECPLLRCRKRFPNHELMLQHLYSCEHLASGEYWCYDCGKAEQLGDIKCRRCLAHPSKRKKMMSVAKSFFGSLGHKSRSGSLPDLHLDMDDELACYEPVPEPPEVELQANEIHEIDSCELPLPTIGEEPEPFPAYISNPSSLPAGARPRASPAELGPGHSGIDESLINWEPSPTPPPPPAASEGPPRSDAPNPAERPVLQLNTQGLGYHRARSRRRSKVLAPSSSVRSTASTASTNSTNSTSSTAASCNISPMSSWSGAWSRAPGFDSTLTSPADDLADLADLADLFPRNDSTYRRRETEDHGMDLTGIAADAYLPELPAEVPMCLLPSTDTLQGDVDSNRSSTLTLGASIPTEQPMDAPMDSGLALTGGLTGPQEPTQLAADIARNQLVSAHSLIQTARNMLDVHVANSMTSLRRDGKNHLVDQFLNMSPNSVADAGLETMMDMLQGHAAKSAVELLCFVHVIYSLSVVVHEQDAPRRCTDLFIQAVSYGSWLSHRDRQAYIQVVGFLWKPSEMADGDLVELLQTSLSRPGRNLVGRKGKECTDTLEVCRFDALAFVAQYFLDGKDLGGEPDRAMTDLRVRVAELEDSALRDTQRPEIQASDLCMEHLQDVNLEAHEGSPFSVAASNTIDSLSLRYGSAPGFEPAMSYIRGRVKSSYVATPRRLELELMQAGKMRLSSDVWFDEYIAFVRRHLDALYELCGSGTTGDNPRLRYYRHGVRLMRRTMIRRPEPDQPTTAESSVDVPLDPLGLNGRMTPNLDDFFGSMPDFDFDVPTDGAAPVADTSIPDVGSNAPRRDAPAWLPTPEGTTCMGASSGGTGTPVSPAPSSSSPSSPNKVDSNSCCEICGYRPKGDPRWFGGSMAKHKKLQHGAGPPMIYKCPFPGCSSQYKSRPDNLRQHQMDRGHFVDGEDDAGQRPSKRKKTA</sequence>
<dbReference type="STRING" id="45235.A0A2K3QMI1"/>
<feature type="domain" description="C2H2-type" evidence="2">
    <location>
        <begin position="99"/>
        <end position="123"/>
    </location>
</feature>
<accession>A0A2K3QMI1</accession>
<reference evidence="3 4" key="1">
    <citation type="submission" date="2017-08" db="EMBL/GenBank/DDBJ databases">
        <title>Harnessing the power of phylogenomics to disentangle the directionality and signatures of interkingdom host jumping in the parasitic fungal genus Tolypocladium.</title>
        <authorList>
            <person name="Quandt C.A."/>
            <person name="Patterson W."/>
            <person name="Spatafora J.W."/>
        </authorList>
    </citation>
    <scope>NUCLEOTIDE SEQUENCE [LARGE SCALE GENOMIC DNA]</scope>
    <source>
        <strain evidence="3 4">CBS 113982</strain>
    </source>
</reference>
<feature type="region of interest" description="Disordered" evidence="1">
    <location>
        <begin position="225"/>
        <end position="344"/>
    </location>
</feature>
<proteinExistence type="predicted"/>
<dbReference type="Proteomes" id="UP000236621">
    <property type="component" value="Unassembled WGS sequence"/>
</dbReference>
<dbReference type="InterPro" id="IPR013087">
    <property type="entry name" value="Znf_C2H2_type"/>
</dbReference>
<comment type="caution">
    <text evidence="3">The sequence shown here is derived from an EMBL/GenBank/DDBJ whole genome shotgun (WGS) entry which is preliminary data.</text>
</comment>
<feature type="compositionally biased region" description="Low complexity" evidence="1">
    <location>
        <begin position="319"/>
        <end position="343"/>
    </location>
</feature>
<feature type="region of interest" description="Disordered" evidence="1">
    <location>
        <begin position="984"/>
        <end position="1019"/>
    </location>
</feature>
<protein>
    <recommendedName>
        <fullName evidence="2">C2H2-type domain-containing protein</fullName>
    </recommendedName>
</protein>
<name>A0A2K3QMI1_9HYPO</name>
<dbReference type="PROSITE" id="PS00028">
    <property type="entry name" value="ZINC_FINGER_C2H2_1"/>
    <property type="match status" value="1"/>
</dbReference>
<gene>
    <name evidence="3" type="ORF">TCAP_01345</name>
</gene>
<dbReference type="OrthoDB" id="5366163at2759"/>
<evidence type="ECO:0000313" key="3">
    <source>
        <dbReference type="EMBL" id="PNY28742.1"/>
    </source>
</evidence>
<evidence type="ECO:0000256" key="1">
    <source>
        <dbReference type="SAM" id="MobiDB-lite"/>
    </source>
</evidence>
<keyword evidence="4" id="KW-1185">Reference proteome</keyword>
<evidence type="ECO:0000313" key="4">
    <source>
        <dbReference type="Proteomes" id="UP000236621"/>
    </source>
</evidence>
<feature type="region of interest" description="Disordered" evidence="1">
    <location>
        <begin position="822"/>
        <end position="843"/>
    </location>
</feature>
<feature type="compositionally biased region" description="Low complexity" evidence="1">
    <location>
        <begin position="916"/>
        <end position="930"/>
    </location>
</feature>
<evidence type="ECO:0000259" key="2">
    <source>
        <dbReference type="PROSITE" id="PS00028"/>
    </source>
</evidence>
<dbReference type="SMART" id="SM00355">
    <property type="entry name" value="ZnF_C2H2"/>
    <property type="match status" value="2"/>
</dbReference>